<comment type="caution">
    <text evidence="3">The sequence shown here is derived from an EMBL/GenBank/DDBJ whole genome shotgun (WGS) entry which is preliminary data.</text>
</comment>
<keyword evidence="4" id="KW-1185">Reference proteome</keyword>
<organism evidence="3 4">
    <name type="scientific">Canavalia gladiata</name>
    <name type="common">Sword bean</name>
    <name type="synonym">Dolichos gladiatus</name>
    <dbReference type="NCBI Taxonomy" id="3824"/>
    <lineage>
        <taxon>Eukaryota</taxon>
        <taxon>Viridiplantae</taxon>
        <taxon>Streptophyta</taxon>
        <taxon>Embryophyta</taxon>
        <taxon>Tracheophyta</taxon>
        <taxon>Spermatophyta</taxon>
        <taxon>Magnoliopsida</taxon>
        <taxon>eudicotyledons</taxon>
        <taxon>Gunneridae</taxon>
        <taxon>Pentapetalae</taxon>
        <taxon>rosids</taxon>
        <taxon>fabids</taxon>
        <taxon>Fabales</taxon>
        <taxon>Fabaceae</taxon>
        <taxon>Papilionoideae</taxon>
        <taxon>50 kb inversion clade</taxon>
        <taxon>NPAAA clade</taxon>
        <taxon>indigoferoid/millettioid clade</taxon>
        <taxon>Phaseoleae</taxon>
        <taxon>Canavalia</taxon>
    </lineage>
</organism>
<evidence type="ECO:0000313" key="4">
    <source>
        <dbReference type="Proteomes" id="UP001367508"/>
    </source>
</evidence>
<dbReference type="EMBL" id="JAYMYQ010000003">
    <property type="protein sequence ID" value="KAK7344187.1"/>
    <property type="molecule type" value="Genomic_DNA"/>
</dbReference>
<dbReference type="SUPFAM" id="SSF47473">
    <property type="entry name" value="EF-hand"/>
    <property type="match status" value="1"/>
</dbReference>
<proteinExistence type="predicted"/>
<accession>A0AAN9LXX2</accession>
<gene>
    <name evidence="3" type="ORF">VNO77_13528</name>
</gene>
<protein>
    <recommendedName>
        <fullName evidence="2">EF-hand domain-containing protein</fullName>
    </recommendedName>
</protein>
<dbReference type="AlphaFoldDB" id="A0AAN9LXX2"/>
<reference evidence="3 4" key="1">
    <citation type="submission" date="2024-01" db="EMBL/GenBank/DDBJ databases">
        <title>The genomes of 5 underutilized Papilionoideae crops provide insights into root nodulation and disease resistanc.</title>
        <authorList>
            <person name="Jiang F."/>
        </authorList>
    </citation>
    <scope>NUCLEOTIDE SEQUENCE [LARGE SCALE GENOMIC DNA]</scope>
    <source>
        <strain evidence="3">LVBAO_FW01</strain>
        <tissue evidence="3">Leaves</tissue>
    </source>
</reference>
<evidence type="ECO:0000259" key="2">
    <source>
        <dbReference type="PROSITE" id="PS50222"/>
    </source>
</evidence>
<evidence type="ECO:0000313" key="3">
    <source>
        <dbReference type="EMBL" id="KAK7344187.1"/>
    </source>
</evidence>
<dbReference type="SMART" id="SM00054">
    <property type="entry name" value="EFh"/>
    <property type="match status" value="2"/>
</dbReference>
<dbReference type="Gene3D" id="1.10.238.10">
    <property type="entry name" value="EF-hand"/>
    <property type="match status" value="1"/>
</dbReference>
<dbReference type="GO" id="GO:0005509">
    <property type="term" value="F:calcium ion binding"/>
    <property type="evidence" value="ECO:0007669"/>
    <property type="project" value="InterPro"/>
</dbReference>
<dbReference type="InterPro" id="IPR018247">
    <property type="entry name" value="EF_Hand_1_Ca_BS"/>
</dbReference>
<dbReference type="Proteomes" id="UP001367508">
    <property type="component" value="Unassembled WGS sequence"/>
</dbReference>
<evidence type="ECO:0000256" key="1">
    <source>
        <dbReference type="ARBA" id="ARBA00022837"/>
    </source>
</evidence>
<dbReference type="PROSITE" id="PS50222">
    <property type="entry name" value="EF_HAND_2"/>
    <property type="match status" value="1"/>
</dbReference>
<dbReference type="InterPro" id="IPR011992">
    <property type="entry name" value="EF-hand-dom_pair"/>
</dbReference>
<dbReference type="PROSITE" id="PS00018">
    <property type="entry name" value="EF_HAND_1"/>
    <property type="match status" value="1"/>
</dbReference>
<name>A0AAN9LXX2_CANGL</name>
<keyword evidence="1" id="KW-0106">Calcium</keyword>
<dbReference type="Pfam" id="PF13202">
    <property type="entry name" value="EF-hand_5"/>
    <property type="match status" value="1"/>
</dbReference>
<sequence>MSVAIVNSSTITEFVNDTAKFDSFVKEWFGMIDENRDGKLSGEEIRRGFVMFLPSGSESQAQQEIFKKLGEDLNGALDLKKFKSLMTEIMNAFAEAIGATPIVVALGKNSLLMKAVQH</sequence>
<feature type="domain" description="EF-hand" evidence="2">
    <location>
        <begin position="20"/>
        <end position="55"/>
    </location>
</feature>
<dbReference type="PANTHER" id="PTHR34574">
    <property type="entry name" value="CALCIUM-BINDING EF-HAND FAMILY PROTEIN-RELATED"/>
    <property type="match status" value="1"/>
</dbReference>
<dbReference type="InterPro" id="IPR002048">
    <property type="entry name" value="EF_hand_dom"/>
</dbReference>
<dbReference type="PANTHER" id="PTHR34574:SF12">
    <property type="entry name" value="CALCIUM-BINDING EF HAND FAMILY PROTEIN"/>
    <property type="match status" value="1"/>
</dbReference>